<evidence type="ECO:0000256" key="1">
    <source>
        <dbReference type="SAM" id="Phobius"/>
    </source>
</evidence>
<keyword evidence="3" id="KW-1185">Reference proteome</keyword>
<dbReference type="RefSeq" id="WP_137735080.1">
    <property type="nucleotide sequence ID" value="NZ_BJCL01000016.1"/>
</dbReference>
<comment type="caution">
    <text evidence="2">The sequence shown here is derived from an EMBL/GenBank/DDBJ whole genome shotgun (WGS) entry which is preliminary data.</text>
</comment>
<sequence>MALQSTSKLRWSVFGGMTATMLGGVALAFWPFFSADRQLQAFCAAQAAGTPLARVQAQAAAHGYAVAAAASGAVVVDDPAGFGRRQCMLALDAQGRVAPPR</sequence>
<dbReference type="AlphaFoldDB" id="A0A480AVK1"/>
<keyword evidence="1" id="KW-0812">Transmembrane</keyword>
<organism evidence="2 3">
    <name type="scientific">Pseudaquabacterium pictum</name>
    <dbReference type="NCBI Taxonomy" id="2315236"/>
    <lineage>
        <taxon>Bacteria</taxon>
        <taxon>Pseudomonadati</taxon>
        <taxon>Pseudomonadota</taxon>
        <taxon>Betaproteobacteria</taxon>
        <taxon>Burkholderiales</taxon>
        <taxon>Sphaerotilaceae</taxon>
        <taxon>Pseudaquabacterium</taxon>
    </lineage>
</organism>
<reference evidence="3" key="1">
    <citation type="submission" date="2019-03" db="EMBL/GenBank/DDBJ databases">
        <title>Aquabacterium pictum sp.nov., the first bacteriochlorophyll a-containing freshwater bacterium in the genus Aquabacterium of the class Betaproteobacteria.</title>
        <authorList>
            <person name="Hirose S."/>
            <person name="Tank M."/>
            <person name="Hara E."/>
            <person name="Tamaki H."/>
            <person name="Takaichi S."/>
            <person name="Haruta S."/>
            <person name="Hanada S."/>
        </authorList>
    </citation>
    <scope>NUCLEOTIDE SEQUENCE [LARGE SCALE GENOMIC DNA]</scope>
    <source>
        <strain evidence="3">W35</strain>
    </source>
</reference>
<feature type="transmembrane region" description="Helical" evidence="1">
    <location>
        <begin position="12"/>
        <end position="33"/>
    </location>
</feature>
<name>A0A480AVK1_9BURK</name>
<proteinExistence type="predicted"/>
<protein>
    <submittedName>
        <fullName evidence="2">Uncharacterized protein</fullName>
    </submittedName>
</protein>
<evidence type="ECO:0000313" key="2">
    <source>
        <dbReference type="EMBL" id="GCL65363.1"/>
    </source>
</evidence>
<keyword evidence="1" id="KW-0472">Membrane</keyword>
<accession>A0A480AVK1</accession>
<dbReference type="Proteomes" id="UP000301751">
    <property type="component" value="Unassembled WGS sequence"/>
</dbReference>
<keyword evidence="1" id="KW-1133">Transmembrane helix</keyword>
<evidence type="ECO:0000313" key="3">
    <source>
        <dbReference type="Proteomes" id="UP000301751"/>
    </source>
</evidence>
<dbReference type="EMBL" id="BJCL01000016">
    <property type="protein sequence ID" value="GCL65363.1"/>
    <property type="molecule type" value="Genomic_DNA"/>
</dbReference>
<gene>
    <name evidence="2" type="ORF">AQPW35_44440</name>
</gene>